<dbReference type="EMBL" id="MQTW01000155">
    <property type="protein sequence ID" value="RYC83286.1"/>
    <property type="molecule type" value="Genomic_DNA"/>
</dbReference>
<accession>A0A4V1RYZ1</accession>
<reference evidence="2 3" key="1">
    <citation type="submission" date="2016-12" db="EMBL/GenBank/DDBJ databases">
        <title>Draft genome sequence of Fusarium oxysporum causing rot on Narcissus.</title>
        <authorList>
            <person name="Armitage A.D."/>
            <person name="Taylor A."/>
            <person name="Clarkson J.P."/>
            <person name="Harrison R.J."/>
            <person name="Jackson A.C."/>
        </authorList>
    </citation>
    <scope>NUCLEOTIDE SEQUENCE [LARGE SCALE GENOMIC DNA]</scope>
    <source>
        <strain evidence="2 3">N139</strain>
    </source>
</reference>
<name>A0A4V1RYZ1_FUSOX</name>
<evidence type="ECO:0000313" key="2">
    <source>
        <dbReference type="EMBL" id="RYC83286.1"/>
    </source>
</evidence>
<evidence type="ECO:0000313" key="3">
    <source>
        <dbReference type="Proteomes" id="UP000290540"/>
    </source>
</evidence>
<proteinExistence type="predicted"/>
<comment type="caution">
    <text evidence="2">The sequence shown here is derived from an EMBL/GenBank/DDBJ whole genome shotgun (WGS) entry which is preliminary data.</text>
</comment>
<dbReference type="Proteomes" id="UP000290540">
    <property type="component" value="Unassembled WGS sequence"/>
</dbReference>
<organism evidence="2 3">
    <name type="scientific">Fusarium oxysporum f. sp. narcissi</name>
    <dbReference type="NCBI Taxonomy" id="451672"/>
    <lineage>
        <taxon>Eukaryota</taxon>
        <taxon>Fungi</taxon>
        <taxon>Dikarya</taxon>
        <taxon>Ascomycota</taxon>
        <taxon>Pezizomycotina</taxon>
        <taxon>Sordariomycetes</taxon>
        <taxon>Hypocreomycetidae</taxon>
        <taxon>Hypocreales</taxon>
        <taxon>Nectriaceae</taxon>
        <taxon>Fusarium</taxon>
        <taxon>Fusarium oxysporum species complex</taxon>
    </lineage>
</organism>
<protein>
    <submittedName>
        <fullName evidence="2">Uncharacterized protein</fullName>
    </submittedName>
</protein>
<sequence>MVAALELVFGITGEELLSQFSEVLASHRKKAAAERNTAKRKNGEPVRKHKRKGGTASNTSVISIDDFRGVRNVLALRELYGLAVWLSLLNLHQNV</sequence>
<evidence type="ECO:0000256" key="1">
    <source>
        <dbReference type="SAM" id="MobiDB-lite"/>
    </source>
</evidence>
<gene>
    <name evidence="2" type="ORF">BFJ63_vAg13815</name>
</gene>
<dbReference type="AlphaFoldDB" id="A0A4V1RYZ1"/>
<feature type="region of interest" description="Disordered" evidence="1">
    <location>
        <begin position="31"/>
        <end position="57"/>
    </location>
</feature>
<feature type="compositionally biased region" description="Basic and acidic residues" evidence="1">
    <location>
        <begin position="31"/>
        <end position="46"/>
    </location>
</feature>